<comment type="cofactor">
    <cofactor evidence="1">
        <name>Mn(2+)</name>
        <dbReference type="ChEBI" id="CHEBI:29035"/>
    </cofactor>
</comment>
<dbReference type="AlphaFoldDB" id="A0A8C6XTC5"/>
<keyword evidence="5" id="KW-0547">Nucleotide-binding</keyword>
<keyword evidence="13" id="KW-1185">Reference proteome</keyword>
<dbReference type="InterPro" id="IPR041211">
    <property type="entry name" value="RLIG1"/>
</dbReference>
<comment type="function">
    <text evidence="11">Functions as an RNA ligase, in vitro. The ligation reaction entails three nucleotidyl transfer steps. In the first step, the RNA ligase reacts with ATP in the absence of nucleic acid to form a covalent ligase-AMP intermediate and release pyrophosphate. In step 2, the ligase-AMP binds to the nucleic acid and transfers the adenylate to the 5'-PO4 terminus to form an adenylylated intermediate. In step 3, the RNA ligase directs the attack of the 3'-OH on the 5'-phosphoanhydride linkage, resulting in a repaired 3'-5' phosphodiester and release of AMP. Exhibits selectivity for single-stranded RNA substrates and may not have nick-sealing activity on double-stranded DNA-RNA hybrids. May play a role in maintaining RNA integrity under stress conditions, for example in response to reactive oxygen species (ROS).</text>
</comment>
<dbReference type="Proteomes" id="UP000694559">
    <property type="component" value="Unplaced"/>
</dbReference>
<evidence type="ECO:0000256" key="5">
    <source>
        <dbReference type="ARBA" id="ARBA00022741"/>
    </source>
</evidence>
<dbReference type="PANTHER" id="PTHR31219:SF2">
    <property type="entry name" value="RNA LIGASE 1"/>
    <property type="match status" value="1"/>
</dbReference>
<evidence type="ECO:0000256" key="7">
    <source>
        <dbReference type="ARBA" id="ARBA00022840"/>
    </source>
</evidence>
<sequence length="348" mass="39690">RKRLAAVENRRLPACRGRKGSVLGAMSRLGSVQQKVPCLFVTQVKEEPSAKRERQTFKVLATNSINKKALAADIYNAIPTEKVDGTCCYITTYKGHPYLWARLDRKPNKQAEKKFKQFMYSAEHSKGFTWNIEDDFRSVPECWIPAKDIEYCNGKPFPDENGHIPGWVPVEKNSKLYCWHSSAVDYEYELALILKHHAEEPDLLEICPVPLSEFTEQTLELIGTNINANPYGLGNKKHPIHLLVPHGTFQIKNAPSINHNDILAWLDGCKEGKIEGIVWHCPDGNLIKLHRHHLGLSWPIMDPSLASKPITVTFSRAKYNFEPKTLFHYFSKLDGQRFSSLRDIISDL</sequence>
<evidence type="ECO:0000256" key="4">
    <source>
        <dbReference type="ARBA" id="ARBA00022598"/>
    </source>
</evidence>
<proteinExistence type="predicted"/>
<evidence type="ECO:0000313" key="12">
    <source>
        <dbReference type="Ensembl" id="ENSNNAP00000019475.1"/>
    </source>
</evidence>
<dbReference type="Ensembl" id="ENSNNAT00000020443.1">
    <property type="protein sequence ID" value="ENSNNAP00000019475.1"/>
    <property type="gene ID" value="ENSNNAG00000012986.1"/>
</dbReference>
<comment type="cofactor">
    <cofactor evidence="2">
        <name>Mg(2+)</name>
        <dbReference type="ChEBI" id="CHEBI:18420"/>
    </cofactor>
</comment>
<organism evidence="12 13">
    <name type="scientific">Naja naja</name>
    <name type="common">Indian cobra</name>
    <dbReference type="NCBI Taxonomy" id="35670"/>
    <lineage>
        <taxon>Eukaryota</taxon>
        <taxon>Metazoa</taxon>
        <taxon>Chordata</taxon>
        <taxon>Craniata</taxon>
        <taxon>Vertebrata</taxon>
        <taxon>Euteleostomi</taxon>
        <taxon>Lepidosauria</taxon>
        <taxon>Squamata</taxon>
        <taxon>Bifurcata</taxon>
        <taxon>Unidentata</taxon>
        <taxon>Episquamata</taxon>
        <taxon>Toxicofera</taxon>
        <taxon>Serpentes</taxon>
        <taxon>Colubroidea</taxon>
        <taxon>Elapidae</taxon>
        <taxon>Elapinae</taxon>
        <taxon>Naja</taxon>
    </lineage>
</organism>
<dbReference type="OMA" id="KQFMYSA"/>
<dbReference type="PANTHER" id="PTHR31219">
    <property type="entry name" value="CHROMOSOME 28 C12ORF29 HOMOLOG"/>
    <property type="match status" value="1"/>
</dbReference>
<dbReference type="GO" id="GO:0005524">
    <property type="term" value="F:ATP binding"/>
    <property type="evidence" value="ECO:0007669"/>
    <property type="project" value="UniProtKB-KW"/>
</dbReference>
<reference evidence="12" key="1">
    <citation type="submission" date="2025-08" db="UniProtKB">
        <authorList>
            <consortium name="Ensembl"/>
        </authorList>
    </citation>
    <scope>IDENTIFICATION</scope>
</reference>
<dbReference type="GO" id="GO:0042245">
    <property type="term" value="P:RNA repair"/>
    <property type="evidence" value="ECO:0007669"/>
    <property type="project" value="UniProtKB-KW"/>
</dbReference>
<dbReference type="OrthoDB" id="6021187at2759"/>
<evidence type="ECO:0000256" key="3">
    <source>
        <dbReference type="ARBA" id="ARBA00012724"/>
    </source>
</evidence>
<gene>
    <name evidence="12" type="primary">RLIG1</name>
</gene>
<keyword evidence="4" id="KW-0436">Ligase</keyword>
<comment type="catalytic activity">
    <reaction evidence="8">
        <text>ATP + (ribonucleotide)n-3'-hydroxyl + 5'-phospho-(ribonucleotide)m = (ribonucleotide)n+m + AMP + diphosphate.</text>
        <dbReference type="EC" id="6.5.1.3"/>
    </reaction>
</comment>
<evidence type="ECO:0000256" key="2">
    <source>
        <dbReference type="ARBA" id="ARBA00001946"/>
    </source>
</evidence>
<evidence type="ECO:0000313" key="13">
    <source>
        <dbReference type="Proteomes" id="UP000694559"/>
    </source>
</evidence>
<dbReference type="GeneTree" id="ENSGT00500000044938"/>
<evidence type="ECO:0000256" key="10">
    <source>
        <dbReference type="ARBA" id="ARBA00035432"/>
    </source>
</evidence>
<evidence type="ECO:0000256" key="1">
    <source>
        <dbReference type="ARBA" id="ARBA00001936"/>
    </source>
</evidence>
<dbReference type="GO" id="GO:0002244">
    <property type="term" value="P:hematopoietic progenitor cell differentiation"/>
    <property type="evidence" value="ECO:0007669"/>
    <property type="project" value="Ensembl"/>
</dbReference>
<protein>
    <recommendedName>
        <fullName evidence="9">RNA ligase 1</fullName>
        <ecNumber evidence="3">6.5.1.3</ecNumber>
    </recommendedName>
    <alternativeName>
        <fullName evidence="10">RNA ligase</fullName>
    </alternativeName>
</protein>
<evidence type="ECO:0000256" key="8">
    <source>
        <dbReference type="ARBA" id="ARBA00034038"/>
    </source>
</evidence>
<name>A0A8C6XTC5_NAJNA</name>
<reference evidence="12" key="2">
    <citation type="submission" date="2025-09" db="UniProtKB">
        <authorList>
            <consortium name="Ensembl"/>
        </authorList>
    </citation>
    <scope>IDENTIFICATION</scope>
</reference>
<accession>A0A8C6XTC5</accession>
<evidence type="ECO:0000256" key="11">
    <source>
        <dbReference type="ARBA" id="ARBA00045151"/>
    </source>
</evidence>
<dbReference type="GO" id="GO:0000302">
    <property type="term" value="P:response to reactive oxygen species"/>
    <property type="evidence" value="ECO:0007669"/>
    <property type="project" value="Ensembl"/>
</dbReference>
<keyword evidence="6" id="KW-0692">RNA repair</keyword>
<evidence type="ECO:0000256" key="9">
    <source>
        <dbReference type="ARBA" id="ARBA00035168"/>
    </source>
</evidence>
<evidence type="ECO:0000256" key="6">
    <source>
        <dbReference type="ARBA" id="ARBA00022800"/>
    </source>
</evidence>
<dbReference type="Pfam" id="PF17720">
    <property type="entry name" value="RLIG1"/>
    <property type="match status" value="1"/>
</dbReference>
<keyword evidence="7" id="KW-0067">ATP-binding</keyword>
<dbReference type="EC" id="6.5.1.3" evidence="3"/>
<dbReference type="GO" id="GO:0003972">
    <property type="term" value="F:RNA ligase (ATP) activity"/>
    <property type="evidence" value="ECO:0007669"/>
    <property type="project" value="UniProtKB-EC"/>
</dbReference>